<sequence>MMHHSKRTVLISGASIAGPALAYWLHRYGFAVTVVEKASAPRGGGYPIDVRGTAVEAARRMGILPRLQDAHVDTRRITFLDPDGGELASVTPHAIAGSVEGRDLEIRRGDLTAILYDTVRDDVDFRFDDSIDTLEQSGHGVDVTFRSGEQRAFDLVIGADGMHSQTRRLLFGPDAPFHRHLGYCFAVFTMPNTFGLSRELLMWNVPGKAAALYATGGKDDDLHAFLNFHVPEPPLDFRDRASQVDLVAGAFTDTDWKIPALIGAMRDADDLFCDTVSQIRMPAWSSGRAALVGDAAYAPSFLTGQGSSLALVGAYMLAHALAVHRDPEPAFTAYEQAVRPFVTENQALVDHGTAGLFPTTARALEERNARFRTLAAMPAPTPRPAYTALTLPEPPTP</sequence>
<dbReference type="Gene3D" id="3.30.9.10">
    <property type="entry name" value="D-Amino Acid Oxidase, subunit A, domain 2"/>
    <property type="match status" value="1"/>
</dbReference>
<evidence type="ECO:0000259" key="1">
    <source>
        <dbReference type="Pfam" id="PF01494"/>
    </source>
</evidence>
<dbReference type="Gene3D" id="3.50.50.60">
    <property type="entry name" value="FAD/NAD(P)-binding domain"/>
    <property type="match status" value="1"/>
</dbReference>
<evidence type="ECO:0000313" key="3">
    <source>
        <dbReference type="Proteomes" id="UP000477750"/>
    </source>
</evidence>
<feature type="domain" description="FAD-binding" evidence="1">
    <location>
        <begin position="8"/>
        <end position="169"/>
    </location>
</feature>
<dbReference type="Proteomes" id="UP000477750">
    <property type="component" value="Unassembled WGS sequence"/>
</dbReference>
<dbReference type="InterPro" id="IPR051704">
    <property type="entry name" value="FAD_aromatic-hydroxylase"/>
</dbReference>
<proteinExistence type="predicted"/>
<dbReference type="InterPro" id="IPR036188">
    <property type="entry name" value="FAD/NAD-bd_sf"/>
</dbReference>
<gene>
    <name evidence="2" type="ORF">GFD30_14370</name>
</gene>
<dbReference type="GO" id="GO:0071949">
    <property type="term" value="F:FAD binding"/>
    <property type="evidence" value="ECO:0007669"/>
    <property type="project" value="InterPro"/>
</dbReference>
<dbReference type="PANTHER" id="PTHR46865">
    <property type="entry name" value="OXIDOREDUCTASE-RELATED"/>
    <property type="match status" value="1"/>
</dbReference>
<accession>A0A6L5GAQ8</accession>
<organism evidence="2 3">
    <name type="scientific">Glycomyces albidus</name>
    <dbReference type="NCBI Taxonomy" id="2656774"/>
    <lineage>
        <taxon>Bacteria</taxon>
        <taxon>Bacillati</taxon>
        <taxon>Actinomycetota</taxon>
        <taxon>Actinomycetes</taxon>
        <taxon>Glycomycetales</taxon>
        <taxon>Glycomycetaceae</taxon>
        <taxon>Glycomyces</taxon>
    </lineage>
</organism>
<evidence type="ECO:0000313" key="2">
    <source>
        <dbReference type="EMBL" id="MQM26745.1"/>
    </source>
</evidence>
<dbReference type="InterPro" id="IPR002938">
    <property type="entry name" value="FAD-bd"/>
</dbReference>
<keyword evidence="3" id="KW-1185">Reference proteome</keyword>
<reference evidence="2 3" key="1">
    <citation type="submission" date="2019-10" db="EMBL/GenBank/DDBJ databases">
        <title>Glycomyces albidus sp. nov., a novel actinomycete isolated from rhizosphere soil of wheat (Triticum aestivum L.).</title>
        <authorList>
            <person name="Qian L."/>
        </authorList>
    </citation>
    <scope>NUCLEOTIDE SEQUENCE [LARGE SCALE GENOMIC DNA]</scope>
    <source>
        <strain evidence="2 3">NEAU-7082</strain>
    </source>
</reference>
<protein>
    <submittedName>
        <fullName evidence="2">FAD-dependent oxidoreductase</fullName>
    </submittedName>
</protein>
<comment type="caution">
    <text evidence="2">The sequence shown here is derived from an EMBL/GenBank/DDBJ whole genome shotgun (WGS) entry which is preliminary data.</text>
</comment>
<dbReference type="RefSeq" id="WP_153025902.1">
    <property type="nucleotide sequence ID" value="NZ_WIAO01000016.1"/>
</dbReference>
<dbReference type="EMBL" id="WIAO01000016">
    <property type="protein sequence ID" value="MQM26745.1"/>
    <property type="molecule type" value="Genomic_DNA"/>
</dbReference>
<dbReference type="AlphaFoldDB" id="A0A6L5GAQ8"/>
<dbReference type="PRINTS" id="PR00420">
    <property type="entry name" value="RNGMNOXGNASE"/>
</dbReference>
<dbReference type="Pfam" id="PF01494">
    <property type="entry name" value="FAD_binding_3"/>
    <property type="match status" value="1"/>
</dbReference>
<dbReference type="SUPFAM" id="SSF51905">
    <property type="entry name" value="FAD/NAD(P)-binding domain"/>
    <property type="match status" value="1"/>
</dbReference>
<dbReference type="PANTHER" id="PTHR46865:SF2">
    <property type="entry name" value="MONOOXYGENASE"/>
    <property type="match status" value="1"/>
</dbReference>
<name>A0A6L5GAQ8_9ACTN</name>